<evidence type="ECO:0000313" key="6">
    <source>
        <dbReference type="Proteomes" id="UP000065511"/>
    </source>
</evidence>
<dbReference type="CDD" id="cd00093">
    <property type="entry name" value="HTH_XRE"/>
    <property type="match status" value="1"/>
</dbReference>
<keyword evidence="2" id="KW-0238">DNA-binding</keyword>
<sequence length="174" mass="20432">MIKVTTEVRLKQIMSERNIKQIDIIRMSEPFQKELGIKMGKSTFSQYVNGKQSPDQDRIYLLSKTLNVNEPWLMGYDVAKERIPDEKRDTLNSKNDISSIYNNLSESRQSKVYDFARQQLEEQNKIKEFPLPKKIDTLAAHSADPEKVYTDDEVKNIHSYLDKLDDEYDSKHKK</sequence>
<dbReference type="EMBL" id="CP013614">
    <property type="protein sequence ID" value="ALS03064.1"/>
    <property type="molecule type" value="Genomic_DNA"/>
</dbReference>
<keyword evidence="1" id="KW-0805">Transcription regulation</keyword>
<evidence type="ECO:0000256" key="1">
    <source>
        <dbReference type="ARBA" id="ARBA00023015"/>
    </source>
</evidence>
<evidence type="ECO:0000259" key="4">
    <source>
        <dbReference type="PROSITE" id="PS50943"/>
    </source>
</evidence>
<name>A0ABN4JDP1_9ENTE</name>
<organism evidence="5 6">
    <name type="scientific">Enterococcus silesiacus</name>
    <dbReference type="NCBI Taxonomy" id="332949"/>
    <lineage>
        <taxon>Bacteria</taxon>
        <taxon>Bacillati</taxon>
        <taxon>Bacillota</taxon>
        <taxon>Bacilli</taxon>
        <taxon>Lactobacillales</taxon>
        <taxon>Enterococcaceae</taxon>
        <taxon>Enterococcus</taxon>
    </lineage>
</organism>
<reference evidence="5 6" key="1">
    <citation type="submission" date="2015-12" db="EMBL/GenBank/DDBJ databases">
        <authorList>
            <person name="Lauer A."/>
            <person name="Humrighouse B."/>
            <person name="Loparev V."/>
            <person name="Shewmaker P.L."/>
            <person name="Whitney A.M."/>
            <person name="McLaughlin R.W."/>
        </authorList>
    </citation>
    <scope>NUCLEOTIDE SEQUENCE [LARGE SCALE GENOMIC DNA]</scope>
    <source>
        <strain evidence="5 6">LMG 23085</strain>
    </source>
</reference>
<proteinExistence type="predicted"/>
<dbReference type="SMART" id="SM00530">
    <property type="entry name" value="HTH_XRE"/>
    <property type="match status" value="1"/>
</dbReference>
<dbReference type="Gene3D" id="1.10.260.40">
    <property type="entry name" value="lambda repressor-like DNA-binding domains"/>
    <property type="match status" value="1"/>
</dbReference>
<accession>A0ABN4JDP1</accession>
<feature type="domain" description="HTH cro/C1-type" evidence="4">
    <location>
        <begin position="32"/>
        <end position="73"/>
    </location>
</feature>
<dbReference type="PANTHER" id="PTHR40661">
    <property type="match status" value="1"/>
</dbReference>
<keyword evidence="6" id="KW-1185">Reference proteome</keyword>
<dbReference type="Pfam" id="PF01381">
    <property type="entry name" value="HTH_3"/>
    <property type="match status" value="1"/>
</dbReference>
<protein>
    <submittedName>
        <fullName evidence="5">XRE family transcriptional regulator</fullName>
    </submittedName>
</protein>
<evidence type="ECO:0000313" key="5">
    <source>
        <dbReference type="EMBL" id="ALS03064.1"/>
    </source>
</evidence>
<dbReference type="Proteomes" id="UP000065511">
    <property type="component" value="Chromosome"/>
</dbReference>
<evidence type="ECO:0000256" key="2">
    <source>
        <dbReference type="ARBA" id="ARBA00023125"/>
    </source>
</evidence>
<keyword evidence="3" id="KW-0804">Transcription</keyword>
<dbReference type="PANTHER" id="PTHR40661:SF1">
    <property type="entry name" value="HTH CRO_C1-TYPE DOMAIN-CONTAINING PROTEIN"/>
    <property type="match status" value="1"/>
</dbReference>
<gene>
    <name evidence="5" type="ORF">ATZ33_17270</name>
</gene>
<dbReference type="InterPro" id="IPR001387">
    <property type="entry name" value="Cro/C1-type_HTH"/>
</dbReference>
<dbReference type="PROSITE" id="PS50943">
    <property type="entry name" value="HTH_CROC1"/>
    <property type="match status" value="1"/>
</dbReference>
<evidence type="ECO:0000256" key="3">
    <source>
        <dbReference type="ARBA" id="ARBA00023163"/>
    </source>
</evidence>
<dbReference type="SUPFAM" id="SSF47413">
    <property type="entry name" value="lambda repressor-like DNA-binding domains"/>
    <property type="match status" value="1"/>
</dbReference>
<dbReference type="InterPro" id="IPR010982">
    <property type="entry name" value="Lambda_DNA-bd_dom_sf"/>
</dbReference>